<dbReference type="EMBL" id="QEAS01000019">
    <property type="protein sequence ID" value="PWG78952.1"/>
    <property type="molecule type" value="Genomic_DNA"/>
</dbReference>
<reference evidence="1 2" key="1">
    <citation type="submission" date="2018-04" db="EMBL/GenBank/DDBJ databases">
        <title>Pedobacter chongqingensis sp. nov., isolated from a rottenly hemp rope.</title>
        <authorList>
            <person name="Cai Y."/>
        </authorList>
    </citation>
    <scope>NUCLEOTIDE SEQUENCE [LARGE SCALE GENOMIC DNA]</scope>
    <source>
        <strain evidence="1 2">FJ4-8</strain>
    </source>
</reference>
<proteinExistence type="predicted"/>
<dbReference type="AlphaFoldDB" id="A0A2U2PC46"/>
<dbReference type="RefSeq" id="WP_109417588.1">
    <property type="nucleotide sequence ID" value="NZ_QEAS01000019.1"/>
</dbReference>
<protein>
    <submittedName>
        <fullName evidence="1">Uncharacterized protein</fullName>
    </submittedName>
</protein>
<accession>A0A2U2PC46</accession>
<evidence type="ECO:0000313" key="1">
    <source>
        <dbReference type="EMBL" id="PWG78952.1"/>
    </source>
</evidence>
<dbReference type="Proteomes" id="UP000245647">
    <property type="component" value="Unassembled WGS sequence"/>
</dbReference>
<gene>
    <name evidence="1" type="ORF">DDR33_20085</name>
</gene>
<comment type="caution">
    <text evidence="1">The sequence shown here is derived from an EMBL/GenBank/DDBJ whole genome shotgun (WGS) entry which is preliminary data.</text>
</comment>
<keyword evidence="2" id="KW-1185">Reference proteome</keyword>
<evidence type="ECO:0000313" key="2">
    <source>
        <dbReference type="Proteomes" id="UP000245647"/>
    </source>
</evidence>
<name>A0A2U2PC46_9SPHI</name>
<sequence length="168" mass="18884">MKTNDSVVKAVSLLAPGNDSLSRALNYNEFQAIIDTLSTIRSSQPEKVVLIEHHCVSCYSVTNLKYLLLKFNTDGVLYGFKYSYQDSTWKVFRFQDLTGKRVDSIDFTIRTAVNSESSIQDDTLSTGDLVRYASFTKRGNTVIRVVPDAPEDLIGALLNIQMLNNLYL</sequence>
<organism evidence="1 2">
    <name type="scientific">Pararcticibacter amylolyticus</name>
    <dbReference type="NCBI Taxonomy" id="2173175"/>
    <lineage>
        <taxon>Bacteria</taxon>
        <taxon>Pseudomonadati</taxon>
        <taxon>Bacteroidota</taxon>
        <taxon>Sphingobacteriia</taxon>
        <taxon>Sphingobacteriales</taxon>
        <taxon>Sphingobacteriaceae</taxon>
        <taxon>Pararcticibacter</taxon>
    </lineage>
</organism>